<dbReference type="InterPro" id="IPR019906">
    <property type="entry name" value="Ribosomal_uL6_bac-type"/>
</dbReference>
<organism evidence="8 9">
    <name type="scientific">Candidatus Uhrbacteria bacterium GW2011_GWE2_46_68</name>
    <dbReference type="NCBI Taxonomy" id="1618994"/>
    <lineage>
        <taxon>Bacteria</taxon>
        <taxon>Candidatus Uhriibacteriota</taxon>
    </lineage>
</organism>
<dbReference type="Pfam" id="PF00347">
    <property type="entry name" value="Ribosomal_L6"/>
    <property type="match status" value="2"/>
</dbReference>
<name>A0A0G1Q8Q8_9BACT</name>
<evidence type="ECO:0000313" key="8">
    <source>
        <dbReference type="EMBL" id="KKU41197.1"/>
    </source>
</evidence>
<dbReference type="GO" id="GO:0019843">
    <property type="term" value="F:rRNA binding"/>
    <property type="evidence" value="ECO:0007669"/>
    <property type="project" value="UniProtKB-UniRule"/>
</dbReference>
<evidence type="ECO:0000256" key="5">
    <source>
        <dbReference type="RuleBase" id="RU003869"/>
    </source>
</evidence>
<feature type="domain" description="Large ribosomal subunit protein uL6 alpha-beta" evidence="7">
    <location>
        <begin position="11"/>
        <end position="88"/>
    </location>
</feature>
<sequence length="186" mass="20429">MSRIGKKIIFIPSGVNITLPEDGEVTVQGPKGELKNTFHSCIVFSFEEKDGKKGITTHILHEDDLNERAQWGTARAILANMIKGVTEGFERKLEINGVGYRAQVLEKNIVLNVGFSHPVPFALPKGIEASVEGNIITLRGIEAQLIGETAARIRNIRKPEPYKGKGIKYVEEVIRRKAGKAAKAGE</sequence>
<dbReference type="PROSITE" id="PS00525">
    <property type="entry name" value="RIBOSOMAL_L6_1"/>
    <property type="match status" value="1"/>
</dbReference>
<evidence type="ECO:0000256" key="2">
    <source>
        <dbReference type="ARBA" id="ARBA00022980"/>
    </source>
</evidence>
<evidence type="ECO:0000256" key="6">
    <source>
        <dbReference type="RuleBase" id="RU003870"/>
    </source>
</evidence>
<dbReference type="PANTHER" id="PTHR11655">
    <property type="entry name" value="60S/50S RIBOSOMAL PROTEIN L6/L9"/>
    <property type="match status" value="1"/>
</dbReference>
<gene>
    <name evidence="4" type="primary">rplF</name>
    <name evidence="8" type="ORF">UX57_C0005G0027</name>
</gene>
<comment type="subunit">
    <text evidence="4">Part of the 50S ribosomal subunit.</text>
</comment>
<dbReference type="InterPro" id="IPR000702">
    <property type="entry name" value="Ribosomal_uL6-like"/>
</dbReference>
<keyword evidence="3 4" id="KW-0687">Ribonucleoprotein</keyword>
<dbReference type="PATRIC" id="fig|1618994.3.peg.383"/>
<dbReference type="GO" id="GO:0022625">
    <property type="term" value="C:cytosolic large ribosomal subunit"/>
    <property type="evidence" value="ECO:0007669"/>
    <property type="project" value="UniProtKB-UniRule"/>
</dbReference>
<evidence type="ECO:0000256" key="1">
    <source>
        <dbReference type="ARBA" id="ARBA00009356"/>
    </source>
</evidence>
<dbReference type="InterPro" id="IPR020040">
    <property type="entry name" value="Ribosomal_uL6_a/b-dom"/>
</dbReference>
<dbReference type="STRING" id="1618994.UX57_C0005G0027"/>
<keyword evidence="4 6" id="KW-0694">RNA-binding</keyword>
<reference evidence="8 9" key="1">
    <citation type="journal article" date="2015" name="Nature">
        <title>rRNA introns, odd ribosomes, and small enigmatic genomes across a large radiation of phyla.</title>
        <authorList>
            <person name="Brown C.T."/>
            <person name="Hug L.A."/>
            <person name="Thomas B.C."/>
            <person name="Sharon I."/>
            <person name="Castelle C.J."/>
            <person name="Singh A."/>
            <person name="Wilkins M.J."/>
            <person name="Williams K.H."/>
            <person name="Banfield J.F."/>
        </authorList>
    </citation>
    <scope>NUCLEOTIDE SEQUENCE [LARGE SCALE GENOMIC DNA]</scope>
</reference>
<dbReference type="FunFam" id="3.90.930.12:FF:000001">
    <property type="entry name" value="50S ribosomal protein L6"/>
    <property type="match status" value="1"/>
</dbReference>
<comment type="function">
    <text evidence="4 6">This protein binds to the 23S rRNA, and is important in its secondary structure. It is located near the subunit interface in the base of the L7/L12 stalk, and near the tRNA binding site of the peptidyltransferase center.</text>
</comment>
<evidence type="ECO:0000256" key="3">
    <source>
        <dbReference type="ARBA" id="ARBA00023274"/>
    </source>
</evidence>
<keyword evidence="4 6" id="KW-0699">rRNA-binding</keyword>
<accession>A0A0G1Q8Q8</accession>
<keyword evidence="2 4" id="KW-0689">Ribosomal protein</keyword>
<comment type="caution">
    <text evidence="8">The sequence shown here is derived from an EMBL/GenBank/DDBJ whole genome shotgun (WGS) entry which is preliminary data.</text>
</comment>
<proteinExistence type="inferred from homology"/>
<dbReference type="InterPro" id="IPR036789">
    <property type="entry name" value="Ribosomal_uL6-like_a/b-dom_sf"/>
</dbReference>
<dbReference type="NCBIfam" id="TIGR03654">
    <property type="entry name" value="L6_bact"/>
    <property type="match status" value="1"/>
</dbReference>
<dbReference type="PIRSF" id="PIRSF002162">
    <property type="entry name" value="Ribosomal_L6"/>
    <property type="match status" value="1"/>
</dbReference>
<dbReference type="SUPFAM" id="SSF56053">
    <property type="entry name" value="Ribosomal protein L6"/>
    <property type="match status" value="2"/>
</dbReference>
<dbReference type="GO" id="GO:0002181">
    <property type="term" value="P:cytoplasmic translation"/>
    <property type="evidence" value="ECO:0007669"/>
    <property type="project" value="TreeGrafter"/>
</dbReference>
<comment type="similarity">
    <text evidence="1 4 5">Belongs to the universal ribosomal protein uL6 family.</text>
</comment>
<protein>
    <recommendedName>
        <fullName evidence="4">Large ribosomal subunit protein uL6</fullName>
    </recommendedName>
</protein>
<dbReference type="Gene3D" id="3.90.930.12">
    <property type="entry name" value="Ribosomal protein L6, alpha-beta domain"/>
    <property type="match status" value="2"/>
</dbReference>
<dbReference type="InterPro" id="IPR002358">
    <property type="entry name" value="Ribosomal_uL6_CS"/>
</dbReference>
<dbReference type="PRINTS" id="PR00059">
    <property type="entry name" value="RIBOSOMALL6"/>
</dbReference>
<evidence type="ECO:0000256" key="4">
    <source>
        <dbReference type="HAMAP-Rule" id="MF_01365"/>
    </source>
</evidence>
<dbReference type="EMBL" id="LCMS01000005">
    <property type="protein sequence ID" value="KKU41197.1"/>
    <property type="molecule type" value="Genomic_DNA"/>
</dbReference>
<dbReference type="AlphaFoldDB" id="A0A0G1Q8Q8"/>
<dbReference type="Proteomes" id="UP000034795">
    <property type="component" value="Unassembled WGS sequence"/>
</dbReference>
<feature type="domain" description="Large ribosomal subunit protein uL6 alpha-beta" evidence="7">
    <location>
        <begin position="97"/>
        <end position="169"/>
    </location>
</feature>
<evidence type="ECO:0000259" key="7">
    <source>
        <dbReference type="Pfam" id="PF00347"/>
    </source>
</evidence>
<dbReference type="GO" id="GO:0003735">
    <property type="term" value="F:structural constituent of ribosome"/>
    <property type="evidence" value="ECO:0007669"/>
    <property type="project" value="UniProtKB-UniRule"/>
</dbReference>
<evidence type="ECO:0000313" key="9">
    <source>
        <dbReference type="Proteomes" id="UP000034795"/>
    </source>
</evidence>
<dbReference type="PANTHER" id="PTHR11655:SF14">
    <property type="entry name" value="LARGE RIBOSOMAL SUBUNIT PROTEIN UL6M"/>
    <property type="match status" value="1"/>
</dbReference>
<dbReference type="HAMAP" id="MF_01365_B">
    <property type="entry name" value="Ribosomal_uL6_B"/>
    <property type="match status" value="1"/>
</dbReference>